<dbReference type="EMBL" id="CABWIH010000056">
    <property type="protein sequence ID" value="VWM02159.1"/>
    <property type="molecule type" value="Genomic_DNA"/>
</dbReference>
<dbReference type="Gene3D" id="3.40.50.10130">
    <property type="match status" value="1"/>
</dbReference>
<evidence type="ECO:0000313" key="2">
    <source>
        <dbReference type="Proteomes" id="UP000330807"/>
    </source>
</evidence>
<proteinExistence type="predicted"/>
<protein>
    <recommendedName>
        <fullName evidence="3">ERCC4 domain-containing protein</fullName>
    </recommendedName>
</protein>
<sequence>MLIVDSRQKAGKHVTKNKWWMEHRVPLVTMKLDFGDYQRPGSNISIDTKNSIQELVMDVGRDHARFVRECERAAAAGYRLLVLVESNEKYNDPAQLERWVSDVCKRCRMCSTPREKGRRCRRGTRPMQGQTLVKILATLEKKYGVRFEFTSKRNCAKRICEVLGIEYQ</sequence>
<evidence type="ECO:0008006" key="3">
    <source>
        <dbReference type="Google" id="ProtNLM"/>
    </source>
</evidence>
<dbReference type="SUPFAM" id="SSF52980">
    <property type="entry name" value="Restriction endonuclease-like"/>
    <property type="match status" value="1"/>
</dbReference>
<name>A0A5K1JDY5_9ACTN</name>
<dbReference type="InterPro" id="IPR011335">
    <property type="entry name" value="Restrct_endonuc-II-like"/>
</dbReference>
<accession>A0A5K1JDY5</accession>
<gene>
    <name evidence="1" type="ORF">LMKDKBCB_02263</name>
</gene>
<dbReference type="AlphaFoldDB" id="A0A5K1JDY5"/>
<dbReference type="Proteomes" id="UP000330807">
    <property type="component" value="Unassembled WGS sequence"/>
</dbReference>
<organism evidence="1 2">
    <name type="scientific">Collinsella aerofaciens</name>
    <dbReference type="NCBI Taxonomy" id="74426"/>
    <lineage>
        <taxon>Bacteria</taxon>
        <taxon>Bacillati</taxon>
        <taxon>Actinomycetota</taxon>
        <taxon>Coriobacteriia</taxon>
        <taxon>Coriobacteriales</taxon>
        <taxon>Coriobacteriaceae</taxon>
        <taxon>Collinsella</taxon>
    </lineage>
</organism>
<evidence type="ECO:0000313" key="1">
    <source>
        <dbReference type="EMBL" id="VWM02159.1"/>
    </source>
</evidence>
<reference evidence="1 2" key="1">
    <citation type="submission" date="2019-10" db="EMBL/GenBank/DDBJ databases">
        <authorList>
            <person name="Wolf R A."/>
        </authorList>
    </citation>
    <scope>NUCLEOTIDE SEQUENCE [LARGE SCALE GENOMIC DNA]</scope>
    <source>
        <strain evidence="1">Collinsella_aerofaciens_AK_138A</strain>
    </source>
</reference>